<sequence>MRPVGKWLISSTPPISMIRSSFDSRPVVSVSKMISRMHLSTARLSGQLLQNVSYLIPGRFDTISGIDDKIGTSTLVRIGHLPGKDHFEFFFGHSWS</sequence>
<proteinExistence type="predicted"/>
<dbReference type="HOGENOM" id="CLU_2357765_0_0_5"/>
<evidence type="ECO:0000313" key="1">
    <source>
        <dbReference type="EMBL" id="CDI06927.1"/>
    </source>
</evidence>
<evidence type="ECO:0000313" key="2">
    <source>
        <dbReference type="Proteomes" id="UP000016944"/>
    </source>
</evidence>
<dbReference type="EMBL" id="HG518322">
    <property type="protein sequence ID" value="CDI06927.1"/>
    <property type="molecule type" value="Genomic_DNA"/>
</dbReference>
<dbReference type="Proteomes" id="UP000016944">
    <property type="component" value="Chromosome I"/>
</dbReference>
<organism evidence="1 2">
    <name type="scientific">Agrobacterium pusense</name>
    <dbReference type="NCBI Taxonomy" id="648995"/>
    <lineage>
        <taxon>Bacteria</taxon>
        <taxon>Pseudomonadati</taxon>
        <taxon>Pseudomonadota</taxon>
        <taxon>Alphaproteobacteria</taxon>
        <taxon>Hyphomicrobiales</taxon>
        <taxon>Rhizobiaceae</taxon>
        <taxon>Rhizobium/Agrobacterium group</taxon>
        <taxon>Agrobacterium</taxon>
    </lineage>
</organism>
<name>U4PP38_9HYPH</name>
<gene>
    <name evidence="1" type="ORF">BN877_I0005</name>
</gene>
<accession>U4PP38</accession>
<dbReference type="AlphaFoldDB" id="U4PP38"/>
<reference evidence="1 2" key="1">
    <citation type="journal article" date="2013" name="Genome Announc.">
        <title>Complete Genome Sequence of the Sesbania Symbiont and Rice Growth-Promoting Endophyte Rhizobium sp. Strain IRBG74.</title>
        <authorList>
            <person name="Crook M.B."/>
            <person name="Mitra S."/>
            <person name="Ane J.M."/>
            <person name="Sadowsky M.J."/>
            <person name="Gyaneshwar P."/>
        </authorList>
    </citation>
    <scope>NUCLEOTIDE SEQUENCE [LARGE SCALE GENOMIC DNA]</scope>
    <source>
        <strain evidence="1 2">IRBG74</strain>
    </source>
</reference>
<dbReference type="KEGG" id="rir:BN877_I0005"/>
<protein>
    <submittedName>
        <fullName evidence="1">Uncharacterized protein</fullName>
    </submittedName>
</protein>